<dbReference type="InterPro" id="IPR050111">
    <property type="entry name" value="C-type_lectin/snaclec_domain"/>
</dbReference>
<dbReference type="PROSITE" id="PS50041">
    <property type="entry name" value="C_TYPE_LECTIN_2"/>
    <property type="match status" value="2"/>
</dbReference>
<dbReference type="Proteomes" id="UP001177023">
    <property type="component" value="Unassembled WGS sequence"/>
</dbReference>
<dbReference type="SMART" id="SM00034">
    <property type="entry name" value="CLECT"/>
    <property type="match status" value="2"/>
</dbReference>
<dbReference type="InterPro" id="IPR001304">
    <property type="entry name" value="C-type_lectin-like"/>
</dbReference>
<dbReference type="CDD" id="cd00037">
    <property type="entry name" value="CLECT"/>
    <property type="match status" value="2"/>
</dbReference>
<comment type="caution">
    <text evidence="3">The sequence shown here is derived from an EMBL/GenBank/DDBJ whole genome shotgun (WGS) entry which is preliminary data.</text>
</comment>
<dbReference type="InterPro" id="IPR018378">
    <property type="entry name" value="C-type_lectin_CS"/>
</dbReference>
<dbReference type="SUPFAM" id="SSF56436">
    <property type="entry name" value="C-type lectin-like"/>
    <property type="match status" value="2"/>
</dbReference>
<organism evidence="3 4">
    <name type="scientific">Mesorhabditis spiculigera</name>
    <dbReference type="NCBI Taxonomy" id="96644"/>
    <lineage>
        <taxon>Eukaryota</taxon>
        <taxon>Metazoa</taxon>
        <taxon>Ecdysozoa</taxon>
        <taxon>Nematoda</taxon>
        <taxon>Chromadorea</taxon>
        <taxon>Rhabditida</taxon>
        <taxon>Rhabditina</taxon>
        <taxon>Rhabditomorpha</taxon>
        <taxon>Rhabditoidea</taxon>
        <taxon>Rhabditidae</taxon>
        <taxon>Mesorhabditinae</taxon>
        <taxon>Mesorhabditis</taxon>
    </lineage>
</organism>
<evidence type="ECO:0000256" key="1">
    <source>
        <dbReference type="ARBA" id="ARBA00023157"/>
    </source>
</evidence>
<keyword evidence="1" id="KW-1015">Disulfide bond</keyword>
<gene>
    <name evidence="3" type="ORF">MSPICULIGERA_LOCUS4643</name>
</gene>
<evidence type="ECO:0000259" key="2">
    <source>
        <dbReference type="PROSITE" id="PS50041"/>
    </source>
</evidence>
<dbReference type="Pfam" id="PF00059">
    <property type="entry name" value="Lectin_C"/>
    <property type="match status" value="2"/>
</dbReference>
<evidence type="ECO:0000313" key="3">
    <source>
        <dbReference type="EMBL" id="CAJ0566027.1"/>
    </source>
</evidence>
<name>A0AA36CCR6_9BILA</name>
<proteinExistence type="predicted"/>
<dbReference type="AlphaFoldDB" id="A0AA36CCR6"/>
<dbReference type="PROSITE" id="PS00615">
    <property type="entry name" value="C_TYPE_LECTIN_1"/>
    <property type="match status" value="1"/>
</dbReference>
<feature type="domain" description="C-type lectin" evidence="2">
    <location>
        <begin position="25"/>
        <end position="122"/>
    </location>
</feature>
<protein>
    <recommendedName>
        <fullName evidence="2">C-type lectin domain-containing protein</fullName>
    </recommendedName>
</protein>
<dbReference type="Gene3D" id="3.10.100.10">
    <property type="entry name" value="Mannose-Binding Protein A, subunit A"/>
    <property type="match status" value="2"/>
</dbReference>
<feature type="domain" description="C-type lectin" evidence="2">
    <location>
        <begin position="155"/>
        <end position="280"/>
    </location>
</feature>
<accession>A0AA36CCR6</accession>
<sequence length="284" mass="31061">MLSSLVVLLLIVGATASYLPVPLNTFSGAEKYCQSFGGHLASIHSAFDNQAVTSFVKQQGYPAAFIGLQLQPNGQWTYTDGTTKNYVNWALNNPTSDNCTTVGPDGYWYSVRCDDIDTAVCYIVDIPTVPTVPPVATSRGPITYQCPPGWSYYATTGACYWIGYNATVIAARSTCQQMGSDLASIHSAEENGFVLGLAFHYTTACWQPLPYYYSVWIGGIGANGYNYWSDGTPFNYANMWGHQDGNIGNFYISTQSGCADFAFWRVVNYQTPTVTGFVCKKFPA</sequence>
<dbReference type="InterPro" id="IPR016187">
    <property type="entry name" value="CTDL_fold"/>
</dbReference>
<feature type="non-terminal residue" evidence="3">
    <location>
        <position position="284"/>
    </location>
</feature>
<dbReference type="InterPro" id="IPR016186">
    <property type="entry name" value="C-type_lectin-like/link_sf"/>
</dbReference>
<reference evidence="3" key="1">
    <citation type="submission" date="2023-06" db="EMBL/GenBank/DDBJ databases">
        <authorList>
            <person name="Delattre M."/>
        </authorList>
    </citation>
    <scope>NUCLEOTIDE SEQUENCE</scope>
    <source>
        <strain evidence="3">AF72</strain>
    </source>
</reference>
<dbReference type="PANTHER" id="PTHR22803">
    <property type="entry name" value="MANNOSE, PHOSPHOLIPASE, LECTIN RECEPTOR RELATED"/>
    <property type="match status" value="1"/>
</dbReference>
<dbReference type="EMBL" id="CATQJA010001156">
    <property type="protein sequence ID" value="CAJ0566027.1"/>
    <property type="molecule type" value="Genomic_DNA"/>
</dbReference>
<keyword evidence="4" id="KW-1185">Reference proteome</keyword>
<evidence type="ECO:0000313" key="4">
    <source>
        <dbReference type="Proteomes" id="UP001177023"/>
    </source>
</evidence>